<comment type="subcellular location">
    <subcellularLocation>
        <location evidence="1">Cell membrane</location>
        <topology evidence="1">Multi-pass membrane protein</topology>
    </subcellularLocation>
</comment>
<feature type="domain" description="VTT" evidence="8">
    <location>
        <begin position="32"/>
        <end position="159"/>
    </location>
</feature>
<evidence type="ECO:0000256" key="4">
    <source>
        <dbReference type="ARBA" id="ARBA00022692"/>
    </source>
</evidence>
<dbReference type="GO" id="GO:0005886">
    <property type="term" value="C:plasma membrane"/>
    <property type="evidence" value="ECO:0007669"/>
    <property type="project" value="UniProtKB-SubCell"/>
</dbReference>
<gene>
    <name evidence="9" type="ORF">FM110_00850</name>
</gene>
<keyword evidence="6 7" id="KW-0472">Membrane</keyword>
<dbReference type="InterPro" id="IPR032816">
    <property type="entry name" value="VTT_dom"/>
</dbReference>
<dbReference type="OrthoDB" id="9813426at2"/>
<dbReference type="Pfam" id="PF09335">
    <property type="entry name" value="VTT_dom"/>
    <property type="match status" value="1"/>
</dbReference>
<dbReference type="InterPro" id="IPR051311">
    <property type="entry name" value="DedA_domain"/>
</dbReference>
<evidence type="ECO:0000256" key="2">
    <source>
        <dbReference type="ARBA" id="ARBA00010792"/>
    </source>
</evidence>
<evidence type="ECO:0000259" key="8">
    <source>
        <dbReference type="Pfam" id="PF09335"/>
    </source>
</evidence>
<sequence length="227" mass="24852">MNIVEWAVALIDRFGGPGVAFLIALESVFPPIPSEVILPLAGVSAAGEGHALAGMYLWTLLGSVTGALILYGLGRALGRERLRRAIILMPLLSVEDFDRSVTWMDRHGTKGIFWGRMVPGVRSLVSIPAGIYRMGLGRFVLLTAAGSALWNALFVGLGYRLGENWHVIEPYTDAASTVIYAIVAALVLWSLWRLIRRERRRRELGLPDPDEAAMAELDAESERADAQ</sequence>
<dbReference type="RefSeq" id="WP_087101760.1">
    <property type="nucleotide sequence ID" value="NZ_FWFG01000010.1"/>
</dbReference>
<evidence type="ECO:0000256" key="7">
    <source>
        <dbReference type="SAM" id="Phobius"/>
    </source>
</evidence>
<name>A0A1X6WT16_9MICO</name>
<dbReference type="Proteomes" id="UP000195981">
    <property type="component" value="Unassembled WGS sequence"/>
</dbReference>
<dbReference type="AlphaFoldDB" id="A0A1X6WT16"/>
<keyword evidence="3" id="KW-1003">Cell membrane</keyword>
<dbReference type="PANTHER" id="PTHR42709:SF6">
    <property type="entry name" value="UNDECAPRENYL PHOSPHATE TRANSPORTER A"/>
    <property type="match status" value="1"/>
</dbReference>
<organism evidence="9 10">
    <name type="scientific">Brachybacterium nesterenkovii</name>
    <dbReference type="NCBI Taxonomy" id="47847"/>
    <lineage>
        <taxon>Bacteria</taxon>
        <taxon>Bacillati</taxon>
        <taxon>Actinomycetota</taxon>
        <taxon>Actinomycetes</taxon>
        <taxon>Micrococcales</taxon>
        <taxon>Dermabacteraceae</taxon>
        <taxon>Brachybacterium</taxon>
    </lineage>
</organism>
<evidence type="ECO:0000313" key="9">
    <source>
        <dbReference type="EMBL" id="SLM88007.1"/>
    </source>
</evidence>
<feature type="transmembrane region" description="Helical" evidence="7">
    <location>
        <begin position="55"/>
        <end position="74"/>
    </location>
</feature>
<dbReference type="EMBL" id="FWFG01000010">
    <property type="protein sequence ID" value="SLM88007.1"/>
    <property type="molecule type" value="Genomic_DNA"/>
</dbReference>
<comment type="similarity">
    <text evidence="2">Belongs to the DedA family.</text>
</comment>
<evidence type="ECO:0000313" key="10">
    <source>
        <dbReference type="Proteomes" id="UP000195981"/>
    </source>
</evidence>
<evidence type="ECO:0000256" key="5">
    <source>
        <dbReference type="ARBA" id="ARBA00022989"/>
    </source>
</evidence>
<accession>A0A1X6WT16</accession>
<reference evidence="9 10" key="1">
    <citation type="submission" date="2017-02" db="EMBL/GenBank/DDBJ databases">
        <authorList>
            <person name="Peterson S.W."/>
        </authorList>
    </citation>
    <scope>NUCLEOTIDE SEQUENCE [LARGE SCALE GENOMIC DNA]</scope>
    <source>
        <strain evidence="9 10">CIP104813</strain>
    </source>
</reference>
<protein>
    <recommendedName>
        <fullName evidence="8">VTT domain-containing protein</fullName>
    </recommendedName>
</protein>
<keyword evidence="4 7" id="KW-0812">Transmembrane</keyword>
<evidence type="ECO:0000256" key="6">
    <source>
        <dbReference type="ARBA" id="ARBA00023136"/>
    </source>
</evidence>
<keyword evidence="10" id="KW-1185">Reference proteome</keyword>
<feature type="transmembrane region" description="Helical" evidence="7">
    <location>
        <begin position="139"/>
        <end position="162"/>
    </location>
</feature>
<keyword evidence="5 7" id="KW-1133">Transmembrane helix</keyword>
<evidence type="ECO:0000256" key="3">
    <source>
        <dbReference type="ARBA" id="ARBA00022475"/>
    </source>
</evidence>
<dbReference type="PANTHER" id="PTHR42709">
    <property type="entry name" value="ALKALINE PHOSPHATASE LIKE PROTEIN"/>
    <property type="match status" value="1"/>
</dbReference>
<feature type="transmembrane region" description="Helical" evidence="7">
    <location>
        <begin position="174"/>
        <end position="192"/>
    </location>
</feature>
<proteinExistence type="inferred from homology"/>
<evidence type="ECO:0000256" key="1">
    <source>
        <dbReference type="ARBA" id="ARBA00004651"/>
    </source>
</evidence>